<evidence type="ECO:0000259" key="7">
    <source>
        <dbReference type="PROSITE" id="PS51007"/>
    </source>
</evidence>
<gene>
    <name evidence="8" type="ORF">C0099_00830</name>
</gene>
<name>A0A2I6S2V7_9RHOO</name>
<reference evidence="8 9" key="1">
    <citation type="submission" date="2018-01" db="EMBL/GenBank/DDBJ databases">
        <authorList>
            <person name="Fu G.-Y."/>
        </authorList>
    </citation>
    <scope>NUCLEOTIDE SEQUENCE [LARGE SCALE GENOMIC DNA]</scope>
    <source>
        <strain evidence="8 9">SY39</strain>
    </source>
</reference>
<feature type="region of interest" description="Disordered" evidence="5">
    <location>
        <begin position="43"/>
        <end position="65"/>
    </location>
</feature>
<dbReference type="GO" id="GO:0009055">
    <property type="term" value="F:electron transfer activity"/>
    <property type="evidence" value="ECO:0007669"/>
    <property type="project" value="InterPro"/>
</dbReference>
<feature type="domain" description="Cytochrome c" evidence="7">
    <location>
        <begin position="18"/>
        <end position="110"/>
    </location>
</feature>
<evidence type="ECO:0000313" key="8">
    <source>
        <dbReference type="EMBL" id="AUN93604.1"/>
    </source>
</evidence>
<dbReference type="RefSeq" id="WP_102245678.1">
    <property type="nucleotide sequence ID" value="NZ_CP025682.1"/>
</dbReference>
<evidence type="ECO:0000256" key="4">
    <source>
        <dbReference type="PROSITE-ProRule" id="PRU00433"/>
    </source>
</evidence>
<dbReference type="AlphaFoldDB" id="A0A2I6S2V7"/>
<evidence type="ECO:0000256" key="6">
    <source>
        <dbReference type="SAM" id="SignalP"/>
    </source>
</evidence>
<dbReference type="InterPro" id="IPR036909">
    <property type="entry name" value="Cyt_c-like_dom_sf"/>
</dbReference>
<feature type="compositionally biased region" description="Basic and acidic residues" evidence="5">
    <location>
        <begin position="53"/>
        <end position="65"/>
    </location>
</feature>
<keyword evidence="1 4" id="KW-0349">Heme</keyword>
<organism evidence="8 9">
    <name type="scientific">Pseudazoarcus pumilus</name>
    <dbReference type="NCBI Taxonomy" id="2067960"/>
    <lineage>
        <taxon>Bacteria</taxon>
        <taxon>Pseudomonadati</taxon>
        <taxon>Pseudomonadota</taxon>
        <taxon>Betaproteobacteria</taxon>
        <taxon>Rhodocyclales</taxon>
        <taxon>Zoogloeaceae</taxon>
        <taxon>Pseudazoarcus</taxon>
    </lineage>
</organism>
<dbReference type="SUPFAM" id="SSF46626">
    <property type="entry name" value="Cytochrome c"/>
    <property type="match status" value="1"/>
</dbReference>
<proteinExistence type="predicted"/>
<evidence type="ECO:0000313" key="9">
    <source>
        <dbReference type="Proteomes" id="UP000242205"/>
    </source>
</evidence>
<dbReference type="Pfam" id="PF13442">
    <property type="entry name" value="Cytochrome_CBB3"/>
    <property type="match status" value="1"/>
</dbReference>
<protein>
    <submittedName>
        <fullName evidence="8">Cytochrome C class I</fullName>
    </submittedName>
</protein>
<dbReference type="OrthoDB" id="9809720at2"/>
<evidence type="ECO:0000256" key="3">
    <source>
        <dbReference type="ARBA" id="ARBA00023004"/>
    </source>
</evidence>
<dbReference type="Gene3D" id="1.10.760.10">
    <property type="entry name" value="Cytochrome c-like domain"/>
    <property type="match status" value="1"/>
</dbReference>
<feature type="signal peptide" evidence="6">
    <location>
        <begin position="1"/>
        <end position="19"/>
    </location>
</feature>
<keyword evidence="9" id="KW-1185">Reference proteome</keyword>
<dbReference type="PROSITE" id="PS51007">
    <property type="entry name" value="CYTC"/>
    <property type="match status" value="1"/>
</dbReference>
<dbReference type="Proteomes" id="UP000242205">
    <property type="component" value="Chromosome"/>
</dbReference>
<sequence>MKRIAAIALTACLVAPAMAGDDGAELYRSYCVQCHGSAGDGKGINAPHMSVAPRDHSDPTEMSGRSDEELFKVIKHGGKSINQSVLMPAWGHTLDDEQIHALVGHLRRLCCGG</sequence>
<dbReference type="EMBL" id="CP025682">
    <property type="protein sequence ID" value="AUN93604.1"/>
    <property type="molecule type" value="Genomic_DNA"/>
</dbReference>
<dbReference type="InterPro" id="IPR009056">
    <property type="entry name" value="Cyt_c-like_dom"/>
</dbReference>
<keyword evidence="2 4" id="KW-0479">Metal-binding</keyword>
<dbReference type="GO" id="GO:0020037">
    <property type="term" value="F:heme binding"/>
    <property type="evidence" value="ECO:0007669"/>
    <property type="project" value="InterPro"/>
</dbReference>
<keyword evidence="3 4" id="KW-0408">Iron</keyword>
<accession>A0A2I6S2V7</accession>
<keyword evidence="6" id="KW-0732">Signal</keyword>
<evidence type="ECO:0000256" key="2">
    <source>
        <dbReference type="ARBA" id="ARBA00022723"/>
    </source>
</evidence>
<dbReference type="KEGG" id="atw:C0099_00830"/>
<evidence type="ECO:0000256" key="1">
    <source>
        <dbReference type="ARBA" id="ARBA00022617"/>
    </source>
</evidence>
<feature type="chain" id="PRO_5014419923" evidence="6">
    <location>
        <begin position="20"/>
        <end position="113"/>
    </location>
</feature>
<dbReference type="GO" id="GO:0046872">
    <property type="term" value="F:metal ion binding"/>
    <property type="evidence" value="ECO:0007669"/>
    <property type="project" value="UniProtKB-KW"/>
</dbReference>
<evidence type="ECO:0000256" key="5">
    <source>
        <dbReference type="SAM" id="MobiDB-lite"/>
    </source>
</evidence>